<dbReference type="GO" id="GO:0004806">
    <property type="term" value="F:triacylglycerol lipase activity"/>
    <property type="evidence" value="ECO:0007669"/>
    <property type="project" value="TreeGrafter"/>
</dbReference>
<dbReference type="GO" id="GO:0005829">
    <property type="term" value="C:cytosol"/>
    <property type="evidence" value="ECO:0007669"/>
    <property type="project" value="TreeGrafter"/>
</dbReference>
<accession>A0A8J8NFT8</accession>
<comment type="similarity">
    <text evidence="1">Belongs to the 'GDXG' lipolytic enzyme family.</text>
</comment>
<feature type="domain" description="Alpha/beta hydrolase fold-3" evidence="3">
    <location>
        <begin position="522"/>
        <end position="740"/>
    </location>
</feature>
<name>A0A8J8NFT8_HALGN</name>
<dbReference type="OrthoDB" id="408631at2759"/>
<reference evidence="4" key="1">
    <citation type="submission" date="2019-06" db="EMBL/GenBank/DDBJ databases">
        <authorList>
            <person name="Zheng W."/>
        </authorList>
    </citation>
    <scope>NUCLEOTIDE SEQUENCE</scope>
    <source>
        <strain evidence="4">QDHG01</strain>
    </source>
</reference>
<protein>
    <recommendedName>
        <fullName evidence="3">Alpha/beta hydrolase fold-3 domain-containing protein</fullName>
    </recommendedName>
</protein>
<evidence type="ECO:0000259" key="3">
    <source>
        <dbReference type="Pfam" id="PF07859"/>
    </source>
</evidence>
<dbReference type="Pfam" id="PF07859">
    <property type="entry name" value="Abhydrolase_3"/>
    <property type="match status" value="1"/>
</dbReference>
<dbReference type="EMBL" id="RRYP01017230">
    <property type="protein sequence ID" value="TNV74258.1"/>
    <property type="molecule type" value="Genomic_DNA"/>
</dbReference>
<dbReference type="PANTHER" id="PTHR23025">
    <property type="entry name" value="TRIACYLGLYCEROL LIPASE"/>
    <property type="match status" value="1"/>
</dbReference>
<evidence type="ECO:0000256" key="1">
    <source>
        <dbReference type="ARBA" id="ARBA00010515"/>
    </source>
</evidence>
<dbReference type="GO" id="GO:0004771">
    <property type="term" value="F:sterol ester esterase activity"/>
    <property type="evidence" value="ECO:0007669"/>
    <property type="project" value="TreeGrafter"/>
</dbReference>
<dbReference type="GO" id="GO:0019433">
    <property type="term" value="P:triglyceride catabolic process"/>
    <property type="evidence" value="ECO:0007669"/>
    <property type="project" value="TreeGrafter"/>
</dbReference>
<evidence type="ECO:0000256" key="2">
    <source>
        <dbReference type="ARBA" id="ARBA00022801"/>
    </source>
</evidence>
<dbReference type="Proteomes" id="UP000785679">
    <property type="component" value="Unassembled WGS sequence"/>
</dbReference>
<dbReference type="InterPro" id="IPR002168">
    <property type="entry name" value="Lipase_GDXG_HIS_AS"/>
</dbReference>
<organism evidence="4 5">
    <name type="scientific">Halteria grandinella</name>
    <dbReference type="NCBI Taxonomy" id="5974"/>
    <lineage>
        <taxon>Eukaryota</taxon>
        <taxon>Sar</taxon>
        <taxon>Alveolata</taxon>
        <taxon>Ciliophora</taxon>
        <taxon>Intramacronucleata</taxon>
        <taxon>Spirotrichea</taxon>
        <taxon>Stichotrichia</taxon>
        <taxon>Sporadotrichida</taxon>
        <taxon>Halteriidae</taxon>
        <taxon>Halteria</taxon>
    </lineage>
</organism>
<gene>
    <name evidence="4" type="ORF">FGO68_gene14922</name>
</gene>
<sequence length="769" mass="87476">MERSAPLEQSPLAFKLHDSDRKIFHLSKEETLDFISVCEDKMSTLSDALELISREEVQHSLTEKYRIMLKRNNSIVKDTLSKIWKLCSILKINMFIPQASPEGDNTPAERVETMELQQQLSDTFMSEEEHKEPVGVRDMQASPGEKLNKSVAPVIIPQEELMEQLQTEVEEANGEKATVSKEVSEEKECKFVKRMIERAYADKRFEDSLVIRELSLGVRQANRHAGCIVLNLMIKGMDLILGVIGKLNLEEMGLLNNDVKAIYAQCARFYVADLVFYTALIAPHSDIFYQQSHSPDWTLLKSVYRVHHFPDGHKIVRAYCAFFDYIAIANAVTSKQDESQHIIANYIKQGLYGAMYLMNKSKRKAQNDMVTTNPDLPRILSLWSILDHKYVQQTAETIPLVLPSIRVNKKIGIPMLDRPAFSRANISSLSRLEGWEEKQRQSQEFQNVEREEDTLRFTIAGIDRSKHVQVRVLSSQDMLYDFDTGNLRQPEELEDKKKQASMIYRMLDTILQPKKTKANALIIHVHGGGFVAMSSGSHQSYSRVWANQLGVPVFSIDYRLAPGDQFPAALNDVWQTYYWMVLNAESQLGIKPDKIILVGDSSGGNLVAATTIMAIERGFRKPDGLILCYPALSLSKLRFVPSLLLATDDQLLPYPFLKMCLDSYIGDFSQEPQCDPSLQQYLSPCLASEETLKQFPRTRIMVAGNDALRDESLQFTLKMKQSGASDVELIEYKYMPHGFLNYNSPFLGMKDETNLTINQCSAWMQEIIG</sequence>
<keyword evidence="5" id="KW-1185">Reference proteome</keyword>
<dbReference type="PANTHER" id="PTHR23025:SF3">
    <property type="entry name" value="HORMONE-SENSITIVE LIPASE"/>
    <property type="match status" value="1"/>
</dbReference>
<comment type="caution">
    <text evidence="4">The sequence shown here is derived from an EMBL/GenBank/DDBJ whole genome shotgun (WGS) entry which is preliminary data.</text>
</comment>
<keyword evidence="2" id="KW-0378">Hydrolase</keyword>
<dbReference type="SUPFAM" id="SSF53474">
    <property type="entry name" value="alpha/beta-Hydrolases"/>
    <property type="match status" value="1"/>
</dbReference>
<evidence type="ECO:0000313" key="4">
    <source>
        <dbReference type="EMBL" id="TNV74258.1"/>
    </source>
</evidence>
<dbReference type="PROSITE" id="PS01173">
    <property type="entry name" value="LIPASE_GDXG_HIS"/>
    <property type="match status" value="1"/>
</dbReference>
<evidence type="ECO:0000313" key="5">
    <source>
        <dbReference type="Proteomes" id="UP000785679"/>
    </source>
</evidence>
<dbReference type="Gene3D" id="3.40.50.1820">
    <property type="entry name" value="alpha/beta hydrolase"/>
    <property type="match status" value="1"/>
</dbReference>
<dbReference type="AlphaFoldDB" id="A0A8J8NFT8"/>
<dbReference type="InterPro" id="IPR029058">
    <property type="entry name" value="AB_hydrolase_fold"/>
</dbReference>
<dbReference type="InterPro" id="IPR013094">
    <property type="entry name" value="AB_hydrolase_3"/>
</dbReference>
<proteinExistence type="inferred from homology"/>